<proteinExistence type="predicted"/>
<evidence type="ECO:0000313" key="2">
    <source>
        <dbReference type="Proteomes" id="UP000692954"/>
    </source>
</evidence>
<evidence type="ECO:0000313" key="1">
    <source>
        <dbReference type="EMBL" id="CAD8130271.1"/>
    </source>
</evidence>
<reference evidence="1" key="1">
    <citation type="submission" date="2021-01" db="EMBL/GenBank/DDBJ databases">
        <authorList>
            <consortium name="Genoscope - CEA"/>
            <person name="William W."/>
        </authorList>
    </citation>
    <scope>NUCLEOTIDE SEQUENCE</scope>
</reference>
<comment type="caution">
    <text evidence="1">The sequence shown here is derived from an EMBL/GenBank/DDBJ whole genome shotgun (WGS) entry which is preliminary data.</text>
</comment>
<organism evidence="1 2">
    <name type="scientific">Paramecium sonneborni</name>
    <dbReference type="NCBI Taxonomy" id="65129"/>
    <lineage>
        <taxon>Eukaryota</taxon>
        <taxon>Sar</taxon>
        <taxon>Alveolata</taxon>
        <taxon>Ciliophora</taxon>
        <taxon>Intramacronucleata</taxon>
        <taxon>Oligohymenophorea</taxon>
        <taxon>Peniculida</taxon>
        <taxon>Parameciidae</taxon>
        <taxon>Paramecium</taxon>
    </lineage>
</organism>
<dbReference type="EMBL" id="CAJJDN010000273">
    <property type="protein sequence ID" value="CAD8130271.1"/>
    <property type="molecule type" value="Genomic_DNA"/>
</dbReference>
<sequence length="54" mass="6529">MRKFKNISMIYPNQKINLNDSPKISIGNWVYIMLLQYQTSQKQPLKKYQMRPLP</sequence>
<dbReference type="Proteomes" id="UP000692954">
    <property type="component" value="Unassembled WGS sequence"/>
</dbReference>
<gene>
    <name evidence="1" type="ORF">PSON_ATCC_30995.1.T2730007</name>
</gene>
<keyword evidence="2" id="KW-1185">Reference proteome</keyword>
<accession>A0A8S1RNK9</accession>
<protein>
    <submittedName>
        <fullName evidence="1">Uncharacterized protein</fullName>
    </submittedName>
</protein>
<dbReference type="AlphaFoldDB" id="A0A8S1RNK9"/>
<name>A0A8S1RNK9_9CILI</name>